<reference evidence="2" key="2">
    <citation type="submission" date="2019-10" db="EMBL/GenBank/DDBJ databases">
        <title>A de novo genome assembly of a pear dwarfing rootstock.</title>
        <authorList>
            <person name="Wang F."/>
            <person name="Wang J."/>
            <person name="Li S."/>
            <person name="Zhang Y."/>
            <person name="Fang M."/>
            <person name="Ma L."/>
            <person name="Zhao Y."/>
            <person name="Jiang S."/>
        </authorList>
    </citation>
    <scope>NUCLEOTIDE SEQUENCE [LARGE SCALE GENOMIC DNA]</scope>
</reference>
<dbReference type="OrthoDB" id="1747509at2759"/>
<keyword evidence="1" id="KW-0378">Hydrolase</keyword>
<accession>A0A5N5FZK7</accession>
<protein>
    <submittedName>
        <fullName evidence="1">DEAD-box ATP-dependent RNA helicase 48</fullName>
    </submittedName>
</protein>
<sequence>MNHNQHMKALADRFMKEGAEDLWNEKDWPIVEPSRSVRPDGRTRLITAPPLDLRKLISKGRDLAGSSETFFHDSDFDSNCESVQSFSNENSSFGRIVRRLGDGTDVNVTSFGDNESMILCD</sequence>
<reference evidence="1 2" key="1">
    <citation type="submission" date="2019-09" db="EMBL/GenBank/DDBJ databases">
        <authorList>
            <person name="Ou C."/>
        </authorList>
    </citation>
    <scope>NUCLEOTIDE SEQUENCE [LARGE SCALE GENOMIC DNA]</scope>
    <source>
        <strain evidence="1">S2</strain>
        <tissue evidence="1">Leaf</tissue>
    </source>
</reference>
<dbReference type="Proteomes" id="UP000327157">
    <property type="component" value="Chromosome 14"/>
</dbReference>
<evidence type="ECO:0000313" key="2">
    <source>
        <dbReference type="Proteomes" id="UP000327157"/>
    </source>
</evidence>
<dbReference type="EMBL" id="SMOL01000553">
    <property type="protein sequence ID" value="KAB2608565.1"/>
    <property type="molecule type" value="Genomic_DNA"/>
</dbReference>
<dbReference type="AlphaFoldDB" id="A0A5N5FZK7"/>
<gene>
    <name evidence="1" type="ORF">D8674_011733</name>
</gene>
<name>A0A5N5FZK7_9ROSA</name>
<evidence type="ECO:0000313" key="1">
    <source>
        <dbReference type="EMBL" id="KAB2608565.1"/>
    </source>
</evidence>
<dbReference type="GO" id="GO:0004386">
    <property type="term" value="F:helicase activity"/>
    <property type="evidence" value="ECO:0007669"/>
    <property type="project" value="UniProtKB-KW"/>
</dbReference>
<keyword evidence="1" id="KW-0067">ATP-binding</keyword>
<keyword evidence="2" id="KW-1185">Reference proteome</keyword>
<proteinExistence type="predicted"/>
<comment type="caution">
    <text evidence="1">The sequence shown here is derived from an EMBL/GenBank/DDBJ whole genome shotgun (WGS) entry which is preliminary data.</text>
</comment>
<keyword evidence="1" id="KW-0347">Helicase</keyword>
<keyword evidence="1" id="KW-0547">Nucleotide-binding</keyword>
<organism evidence="1 2">
    <name type="scientific">Pyrus ussuriensis x Pyrus communis</name>
    <dbReference type="NCBI Taxonomy" id="2448454"/>
    <lineage>
        <taxon>Eukaryota</taxon>
        <taxon>Viridiplantae</taxon>
        <taxon>Streptophyta</taxon>
        <taxon>Embryophyta</taxon>
        <taxon>Tracheophyta</taxon>
        <taxon>Spermatophyta</taxon>
        <taxon>Magnoliopsida</taxon>
        <taxon>eudicotyledons</taxon>
        <taxon>Gunneridae</taxon>
        <taxon>Pentapetalae</taxon>
        <taxon>rosids</taxon>
        <taxon>fabids</taxon>
        <taxon>Rosales</taxon>
        <taxon>Rosaceae</taxon>
        <taxon>Amygdaloideae</taxon>
        <taxon>Maleae</taxon>
        <taxon>Pyrus</taxon>
    </lineage>
</organism>
<reference evidence="1 2" key="3">
    <citation type="submission" date="2019-11" db="EMBL/GenBank/DDBJ databases">
        <title>A de novo genome assembly of a pear dwarfing rootstock.</title>
        <authorList>
            <person name="Wang F."/>
            <person name="Wang J."/>
            <person name="Li S."/>
            <person name="Zhang Y."/>
            <person name="Fang M."/>
            <person name="Ma L."/>
            <person name="Zhao Y."/>
            <person name="Jiang S."/>
        </authorList>
    </citation>
    <scope>NUCLEOTIDE SEQUENCE [LARGE SCALE GENOMIC DNA]</scope>
    <source>
        <strain evidence="1">S2</strain>
        <tissue evidence="1">Leaf</tissue>
    </source>
</reference>